<dbReference type="EMBL" id="CM041537">
    <property type="protein sequence ID" value="KAI3370303.1"/>
    <property type="molecule type" value="Genomic_DNA"/>
</dbReference>
<evidence type="ECO:0000313" key="1">
    <source>
        <dbReference type="EMBL" id="KAI3370303.1"/>
    </source>
</evidence>
<gene>
    <name evidence="1" type="ORF">L3Q82_025075</name>
</gene>
<organism evidence="1 2">
    <name type="scientific">Scortum barcoo</name>
    <name type="common">barcoo grunter</name>
    <dbReference type="NCBI Taxonomy" id="214431"/>
    <lineage>
        <taxon>Eukaryota</taxon>
        <taxon>Metazoa</taxon>
        <taxon>Chordata</taxon>
        <taxon>Craniata</taxon>
        <taxon>Vertebrata</taxon>
        <taxon>Euteleostomi</taxon>
        <taxon>Actinopterygii</taxon>
        <taxon>Neopterygii</taxon>
        <taxon>Teleostei</taxon>
        <taxon>Neoteleostei</taxon>
        <taxon>Acanthomorphata</taxon>
        <taxon>Eupercaria</taxon>
        <taxon>Centrarchiformes</taxon>
        <taxon>Terapontoidei</taxon>
        <taxon>Terapontidae</taxon>
        <taxon>Scortum</taxon>
    </lineage>
</organism>
<name>A0ACB8WS79_9TELE</name>
<dbReference type="Proteomes" id="UP000831701">
    <property type="component" value="Chromosome 7"/>
</dbReference>
<protein>
    <submittedName>
        <fullName evidence="1">Uncharacterized protein</fullName>
    </submittedName>
</protein>
<keyword evidence="2" id="KW-1185">Reference proteome</keyword>
<reference evidence="1" key="1">
    <citation type="submission" date="2022-04" db="EMBL/GenBank/DDBJ databases">
        <title>Jade perch genome.</title>
        <authorList>
            <person name="Chao B."/>
        </authorList>
    </citation>
    <scope>NUCLEOTIDE SEQUENCE</scope>
    <source>
        <strain evidence="1">CB-2022</strain>
    </source>
</reference>
<evidence type="ECO:0000313" key="2">
    <source>
        <dbReference type="Proteomes" id="UP000831701"/>
    </source>
</evidence>
<sequence length="1424" mass="161745">MTEQELVAECGTDVLVSFSESLHIYPGLLTVATVSGGLSGILAAALLYVYCLKPLLLTRQGYNARRLLEPDDGELDNNQSDCVSNSRKDAPSGTTHDKEKKQPPMSSDVAAFASRAKVVYPINQKYRPLADGASNPSLHEHTKLPALPNEESSSSTDGESLSQEQDNDDSSQFISSSLVPKSLQNQSFTRVSHYPHTLTQPGFEGRISLYCLALQDIQQHCSQLQEEKYLIFLQMVKVIFSCRFPKDKNDADFCKNVLQMQEKEVNELKKQFQTGHTASEKTDDAPCTLEEIERAQKDLLERGLQVSRRFSKQVEDLCQHLLKSTSVFSPDEAQDEILSLIQTLVLVENHLTNVQQADLRRIQQKLLWWEELTGHLQSQPALLKQEVSLRQGVIATALEQLTSDDVLTFSHMEKILSEVQATLTEGLQQCTEECTKKTKELVNDKCSRLESKRKKLLRSQTKEKSRILEVRQSPGDLQQVIKQRTTGNLHGGAYLLLNLSSLRRRRRKRGSRAGVVVRLRKRENRPPLPSILLANVQSLDNKLDELRSRMAFQRDIKNCNVLVFTETWLDPSIPDSAIVPEGLSIHQQDRTIHSGKSKGGGGVCFMVNNKWCSDVEIISTGCSPDLEHLMIRCRPYYLPRSPGTHALRRAISSAKRQYRDKVESHYKGSNTRSMWAGLKTLTDYKKKISSAEVMSASLPDELNTFYARFESTSPAVEVQKAQEDHCPPVISRADVCRTLKRMNTRKAPGPDGIPGRALKEEAEREEHAPLSINGTTVERVNSFRFLGVHISEDLTWTHHTDFITKSARQRLFFLRRLRRLNMDSRILCSFYRCTIERILTGCITAWYSSCTALNRKALQRVVKAAQHITRTELPSMEDLYTQRCRKKATKIIKDPSHPSYKLFCLLPSGRRFQQHSSLNHHARLRDSFIPQAIRLLNCVYQELLMKHRQQMSDLELQQDNRVAESLCDHWKKLRTSWSKRLGELAKDVFLASVPAQSELSAECCERLWSDLEEELAAQLQQAERTTKLQLDDMRAQLDKDGQVWSEEMALVQACLKHLSEQQMKILRAMVARQSYTVNSQVGRLIEKKHEHLLAAVQRYFVVRHFSLHMLKEMRLSKLKTLSQTDFRAGLMEDPSKRESCVDSTLKNSSASLAERHLGPESQLVGHSFQQEFLSELETGTELLQSHAQLVLGNALSHAIQRLMETTATESQTSPKQDDGLRHQLTEAASESVYLTRDSLIALVQSYYSQLQDIIKKLQQDQSNMNQEVNEKQESSSQLNRSLLRELVNWSKKPTSAEFQQRVELHKKKVLEQCEVEQEMIYEELRRKKVAQDQAMERIKAQLLEAEESFITELAALARVSLHSPDPEASGEEDNSGTVSATILDLLSLNPALDPALNPSLTPTIVTPAVKSKPKKKRERESHHS</sequence>
<proteinExistence type="predicted"/>
<comment type="caution">
    <text evidence="1">The sequence shown here is derived from an EMBL/GenBank/DDBJ whole genome shotgun (WGS) entry which is preliminary data.</text>
</comment>
<accession>A0ACB8WS79</accession>